<name>A0A381P0Y6_9ZZZZ</name>
<evidence type="ECO:0000313" key="1">
    <source>
        <dbReference type="EMBL" id="SUZ60164.1"/>
    </source>
</evidence>
<organism evidence="1">
    <name type="scientific">marine metagenome</name>
    <dbReference type="NCBI Taxonomy" id="408172"/>
    <lineage>
        <taxon>unclassified sequences</taxon>
        <taxon>metagenomes</taxon>
        <taxon>ecological metagenomes</taxon>
    </lineage>
</organism>
<gene>
    <name evidence="1" type="ORF">METZ01_LOCUS13018</name>
</gene>
<accession>A0A381P0Y6</accession>
<evidence type="ECO:0008006" key="2">
    <source>
        <dbReference type="Google" id="ProtNLM"/>
    </source>
</evidence>
<proteinExistence type="predicted"/>
<dbReference type="AlphaFoldDB" id="A0A381P0Y6"/>
<protein>
    <recommendedName>
        <fullName evidence="2">PRC-barrel domain-containing protein</fullName>
    </recommendedName>
</protein>
<reference evidence="1" key="1">
    <citation type="submission" date="2018-05" db="EMBL/GenBank/DDBJ databases">
        <authorList>
            <person name="Lanie J.A."/>
            <person name="Ng W.-L."/>
            <person name="Kazmierczak K.M."/>
            <person name="Andrzejewski T.M."/>
            <person name="Davidsen T.M."/>
            <person name="Wayne K.J."/>
            <person name="Tettelin H."/>
            <person name="Glass J.I."/>
            <person name="Rusch D."/>
            <person name="Podicherti R."/>
            <person name="Tsui H.-C.T."/>
            <person name="Winkler M.E."/>
        </authorList>
    </citation>
    <scope>NUCLEOTIDE SEQUENCE</scope>
</reference>
<dbReference type="EMBL" id="UINC01000722">
    <property type="protein sequence ID" value="SUZ60164.1"/>
    <property type="molecule type" value="Genomic_DNA"/>
</dbReference>
<sequence>MEDYEIQELIRREVYVGEKLVGVIVGERFHPRDEFVRSMRIEVDDGVASEFMRKPAECAPLAKELVHSIRPDGCVKLSKSMRELQRRWRNTVRIEDQLYATDELLDRAVLDNDGMDIGNVVDLVKIKRTYKGLLIKPHFMVRARHNLPETIVVPCGQLARTTARLDEVILKCTFSRLRTLPSFLKLNEHPQDGEAE</sequence>